<reference evidence="2" key="1">
    <citation type="submission" date="2020-09" db="EMBL/GenBank/DDBJ databases">
        <authorList>
            <person name="Blom J."/>
        </authorList>
    </citation>
    <scope>NUCLEOTIDE SEQUENCE</scope>
    <source>
        <strain evidence="2">No.713</strain>
    </source>
</reference>
<dbReference type="SUPFAM" id="SSF53474">
    <property type="entry name" value="alpha/beta-Hydrolases"/>
    <property type="match status" value="1"/>
</dbReference>
<proteinExistence type="predicted"/>
<dbReference type="RefSeq" id="WP_254175131.1">
    <property type="nucleotide sequence ID" value="NZ_LR882967.1"/>
</dbReference>
<dbReference type="PROSITE" id="PS51820">
    <property type="entry name" value="PA14"/>
    <property type="match status" value="1"/>
</dbReference>
<dbReference type="KEGG" id="ppsu:NO713_05637"/>
<dbReference type="EMBL" id="LR882967">
    <property type="protein sequence ID" value="CAD5986476.1"/>
    <property type="molecule type" value="Genomic_DNA"/>
</dbReference>
<organism evidence="2 3">
    <name type="scientific">Planktothrix pseudagardhii</name>
    <dbReference type="NCBI Taxonomy" id="132604"/>
    <lineage>
        <taxon>Bacteria</taxon>
        <taxon>Bacillati</taxon>
        <taxon>Cyanobacteriota</taxon>
        <taxon>Cyanophyceae</taxon>
        <taxon>Oscillatoriophycideae</taxon>
        <taxon>Oscillatoriales</taxon>
        <taxon>Microcoleaceae</taxon>
        <taxon>Planktothrix</taxon>
    </lineage>
</organism>
<feature type="domain" description="PA14" evidence="1">
    <location>
        <begin position="195"/>
        <end position="361"/>
    </location>
</feature>
<name>A0A9W4GAJ5_9CYAN</name>
<keyword evidence="3" id="KW-1185">Reference proteome</keyword>
<dbReference type="AlphaFoldDB" id="A0A9W4GAJ5"/>
<protein>
    <recommendedName>
        <fullName evidence="1">PA14 domain-containing protein</fullName>
    </recommendedName>
</protein>
<gene>
    <name evidence="2" type="ORF">NO713_05637</name>
</gene>
<evidence type="ECO:0000313" key="2">
    <source>
        <dbReference type="EMBL" id="CAD5986476.1"/>
    </source>
</evidence>
<dbReference type="InterPro" id="IPR029058">
    <property type="entry name" value="AB_hydrolase_fold"/>
</dbReference>
<evidence type="ECO:0000259" key="1">
    <source>
        <dbReference type="PROSITE" id="PS51820"/>
    </source>
</evidence>
<sequence>MFEVNPNPTSANAITSLAETNAFLAEQVMPKVYQQLQLFASDPTFVEQLKLPFGDTWDIQKAQTLATEWLTGNFSTLAPIKIVASADINGSSGGFAEATNQIYLAKDILTGSNVNQAVSVVLEEIGHSIDPRLNSSDSLGDEGEIFSNIVQGKVLSPEQIQTLKTDDDAAVVILDGENVVLEMNLQSDWNVWRYDDWRNKESDFWYQPNGNTIQKGNRPDGKDGIYINWGLGSPFDDSNISDGNNSDYFAVQGAAYADFEAGKTYKFTVNADNGIIVTARPKDQKLTLNGVITPYDTVQNKYLWQQYDDNNPQAKEYNFTPDQTGTYRVDFWSYDVTGNASVDISWEPTIPDSATTISNSATVTKGSESYPITIQRFDGSSDIQNRPTWLVIHGFGHDPGNVADQGLPQSIDGYQQNDQVLMVDWSEITKDNGKWIPDVAGWIPNVAEVVKNKLNEWGISKDNINIVGQSFGSYVGWEIANRLGGVNKFVALDPASDLAGYSPAGKFEDVSEWSWAFKSSLLGNDYVAKTADESFAINLTGTNDQHNDVMGFFASLINKEFPTFGKLFSLDRMNGNDKPWSVEDNWFNYNEYEATLSGEKSSNTWSIDSSFRLDNGALVAY</sequence>
<accession>A0A9W4GAJ5</accession>
<dbReference type="Proteomes" id="UP001153719">
    <property type="component" value="Chromosome"/>
</dbReference>
<evidence type="ECO:0000313" key="3">
    <source>
        <dbReference type="Proteomes" id="UP001153719"/>
    </source>
</evidence>
<dbReference type="InterPro" id="IPR037524">
    <property type="entry name" value="PA14/GLEYA"/>
</dbReference>
<dbReference type="Gene3D" id="3.40.50.1820">
    <property type="entry name" value="alpha/beta hydrolase"/>
    <property type="match status" value="1"/>
</dbReference>